<evidence type="ECO:0000259" key="5">
    <source>
        <dbReference type="Pfam" id="PF10181"/>
    </source>
</evidence>
<keyword evidence="6" id="KW-0808">Transferase</keyword>
<feature type="transmembrane region" description="Helical" evidence="4">
    <location>
        <begin position="282"/>
        <end position="303"/>
    </location>
</feature>
<keyword evidence="4" id="KW-1133">Transmembrane helix</keyword>
<dbReference type="Gene3D" id="3.10.20.90">
    <property type="entry name" value="Phosphatidylinositol 3-kinase Catalytic Subunit, Chain A, domain 1"/>
    <property type="match status" value="1"/>
</dbReference>
<evidence type="ECO:0000313" key="7">
    <source>
        <dbReference type="Proteomes" id="UP000443090"/>
    </source>
</evidence>
<reference evidence="6 7" key="1">
    <citation type="submission" date="2018-05" db="EMBL/GenBank/DDBJ databases">
        <title>Genome sequencing and assembly of the regulated plant pathogen Lachnellula willkommii and related sister species for the development of diagnostic species identification markers.</title>
        <authorList>
            <person name="Giroux E."/>
            <person name="Bilodeau G."/>
        </authorList>
    </citation>
    <scope>NUCLEOTIDE SEQUENCE [LARGE SCALE GENOMIC DNA]</scope>
    <source>
        <strain evidence="6 7">CBS 160.35</strain>
    </source>
</reference>
<accession>A0A8H8RTA7</accession>
<dbReference type="InterPro" id="IPR019328">
    <property type="entry name" value="PIGH-H_dom"/>
</dbReference>
<dbReference type="InterPro" id="IPR029071">
    <property type="entry name" value="Ubiquitin-like_domsf"/>
</dbReference>
<gene>
    <name evidence="6" type="primary">gpi15</name>
    <name evidence="6" type="ORF">LOCC1_G004082</name>
</gene>
<name>A0A8H8RTA7_9HELO</name>
<evidence type="ECO:0000256" key="4">
    <source>
        <dbReference type="SAM" id="Phobius"/>
    </source>
</evidence>
<evidence type="ECO:0000313" key="6">
    <source>
        <dbReference type="EMBL" id="TVY40326.1"/>
    </source>
</evidence>
<dbReference type="SUPFAM" id="SSF54236">
    <property type="entry name" value="Ubiquitin-like"/>
    <property type="match status" value="1"/>
</dbReference>
<feature type="domain" description="Phosphatidylinositol N-acetylglucosaminyltransferase subunit H conserved" evidence="5">
    <location>
        <begin position="378"/>
        <end position="443"/>
    </location>
</feature>
<evidence type="ECO:0000256" key="2">
    <source>
        <dbReference type="ARBA" id="ARBA00022786"/>
    </source>
</evidence>
<keyword evidence="4" id="KW-0472">Membrane</keyword>
<sequence length="476" mass="53310">MADHKPHSRSPPPSRDAPSRRRSRSPHRRDDKDRPRDKPRGSGGGGFKWKDNKRRDNNNNDDGKEKRLERGYRNRSRSPLRDRDRERDKESKGNSVQDKFGVADKFGLSSSSSSSKPKTDSKGEKEEKREKAALVAQPTGEAMIIVHVNDRLGTKAAIPCLASDPIKLFKAQVAARIGRQPHEILLKRQGERPFKDQLTLEDYGVSNGVQIDLEIDTGDWKMKVFYIDTHSLFPSQPHLTSLHKHNNAMLTTQPHLRTRRPSPTTVEYTVSTSPSLTLPLRLLLLLAFLLRLTLGLSVLLLLYSKYLLSAFSAAPKSYASPPPVPSIDYALFILGHVTNSSLGLLFTRLAVRIPVVVLLPSSLVVLYLLSLRLHTTESLLVLRGLGIQTSTSSATYLSSATTRFIPTEKIQDILVNEAFRGFEVRYYLVVVVEGEEQVVVVFPRLLPRRGVVETVWRGGRGVLFEPGGGKDKERGY</sequence>
<feature type="compositionally biased region" description="Basic and acidic residues" evidence="3">
    <location>
        <begin position="117"/>
        <end position="132"/>
    </location>
</feature>
<keyword evidence="4" id="KW-0812">Transmembrane</keyword>
<feature type="transmembrane region" description="Helical" evidence="4">
    <location>
        <begin position="349"/>
        <end position="369"/>
    </location>
</feature>
<evidence type="ECO:0000256" key="1">
    <source>
        <dbReference type="ARBA" id="ARBA00014108"/>
    </source>
</evidence>
<organism evidence="6 7">
    <name type="scientific">Lachnellula occidentalis</name>
    <dbReference type="NCBI Taxonomy" id="215460"/>
    <lineage>
        <taxon>Eukaryota</taxon>
        <taxon>Fungi</taxon>
        <taxon>Dikarya</taxon>
        <taxon>Ascomycota</taxon>
        <taxon>Pezizomycotina</taxon>
        <taxon>Leotiomycetes</taxon>
        <taxon>Helotiales</taxon>
        <taxon>Lachnaceae</taxon>
        <taxon>Lachnellula</taxon>
    </lineage>
</organism>
<dbReference type="GO" id="GO:0016757">
    <property type="term" value="F:glycosyltransferase activity"/>
    <property type="evidence" value="ECO:0007669"/>
    <property type="project" value="UniProtKB-KW"/>
</dbReference>
<keyword evidence="6" id="KW-0328">Glycosyltransferase</keyword>
<comment type="caution">
    <text evidence="6">The sequence shown here is derived from an EMBL/GenBank/DDBJ whole genome shotgun (WGS) entry which is preliminary data.</text>
</comment>
<dbReference type="AlphaFoldDB" id="A0A8H8RTA7"/>
<protein>
    <recommendedName>
        <fullName evidence="1">Ubiquitin-like modifier HUB1</fullName>
    </recommendedName>
</protein>
<dbReference type="EMBL" id="QGMI01000460">
    <property type="protein sequence ID" value="TVY40326.1"/>
    <property type="molecule type" value="Genomic_DNA"/>
</dbReference>
<keyword evidence="2" id="KW-0833">Ubl conjugation pathway</keyword>
<dbReference type="Proteomes" id="UP000443090">
    <property type="component" value="Unassembled WGS sequence"/>
</dbReference>
<feature type="region of interest" description="Disordered" evidence="3">
    <location>
        <begin position="1"/>
        <end position="134"/>
    </location>
</feature>
<dbReference type="InterPro" id="IPR039732">
    <property type="entry name" value="Hub1/Ubl5"/>
</dbReference>
<dbReference type="Pfam" id="PF10181">
    <property type="entry name" value="PIG-H"/>
    <property type="match status" value="1"/>
</dbReference>
<feature type="compositionally biased region" description="Basic and acidic residues" evidence="3">
    <location>
        <begin position="28"/>
        <end position="40"/>
    </location>
</feature>
<keyword evidence="7" id="KW-1185">Reference proteome</keyword>
<proteinExistence type="predicted"/>
<dbReference type="OrthoDB" id="3881at2759"/>
<dbReference type="FunFam" id="3.10.20.90:FF:000268">
    <property type="entry name" value="Ubiquitin-like modifier HUB1"/>
    <property type="match status" value="1"/>
</dbReference>
<dbReference type="PANTHER" id="PTHR13042">
    <property type="entry name" value="UBIQUITIN-LIKE PROTEIN 5"/>
    <property type="match status" value="1"/>
</dbReference>
<evidence type="ECO:0000256" key="3">
    <source>
        <dbReference type="SAM" id="MobiDB-lite"/>
    </source>
</evidence>
<feature type="compositionally biased region" description="Basic and acidic residues" evidence="3">
    <location>
        <begin position="48"/>
        <end position="72"/>
    </location>
</feature>
<feature type="compositionally biased region" description="Basic and acidic residues" evidence="3">
    <location>
        <begin position="79"/>
        <end position="92"/>
    </location>
</feature>